<dbReference type="InterPro" id="IPR017907">
    <property type="entry name" value="Znf_RING_CS"/>
</dbReference>
<reference evidence="12" key="1">
    <citation type="submission" date="2010-08" db="EMBL/GenBank/DDBJ databases">
        <authorList>
            <consortium name="Caenorhabditis japonica Sequencing Consortium"/>
            <person name="Wilson R.K."/>
        </authorList>
    </citation>
    <scope>NUCLEOTIDE SEQUENCE [LARGE SCALE GENOMIC DNA]</scope>
    <source>
        <strain evidence="12">DF5081</strain>
    </source>
</reference>
<feature type="compositionally biased region" description="Basic and acidic residues" evidence="9">
    <location>
        <begin position="517"/>
        <end position="534"/>
    </location>
</feature>
<protein>
    <recommendedName>
        <fullName evidence="3">RING-type E3 ubiquitin transferase</fullName>
        <ecNumber evidence="3">2.3.2.27</ecNumber>
    </recommendedName>
</protein>
<dbReference type="EnsemblMetazoa" id="CJA16113.1">
    <property type="protein sequence ID" value="CJA16113.1"/>
    <property type="gene ID" value="WBGene00135317"/>
</dbReference>
<dbReference type="GO" id="GO:0008270">
    <property type="term" value="F:zinc ion binding"/>
    <property type="evidence" value="ECO:0007669"/>
    <property type="project" value="UniProtKB-KW"/>
</dbReference>
<dbReference type="GO" id="GO:0072344">
    <property type="term" value="P:rescue of stalled ribosome"/>
    <property type="evidence" value="ECO:0007669"/>
    <property type="project" value="InterPro"/>
</dbReference>
<name>A0A8R1E146_CAEJA</name>
<feature type="domain" description="RING-type" evidence="10">
    <location>
        <begin position="91"/>
        <end position="131"/>
    </location>
</feature>
<dbReference type="EC" id="2.3.2.27" evidence="3"/>
<dbReference type="SUPFAM" id="SSF57850">
    <property type="entry name" value="RING/U-box"/>
    <property type="match status" value="1"/>
</dbReference>
<dbReference type="PROSITE" id="PS00518">
    <property type="entry name" value="ZF_RING_1"/>
    <property type="match status" value="1"/>
</dbReference>
<feature type="region of interest" description="Disordered" evidence="9">
    <location>
        <begin position="626"/>
        <end position="674"/>
    </location>
</feature>
<dbReference type="CDD" id="cd16615">
    <property type="entry name" value="RING-HC_ZNF598"/>
    <property type="match status" value="1"/>
</dbReference>
<feature type="compositionally biased region" description="Low complexity" evidence="9">
    <location>
        <begin position="717"/>
        <end position="736"/>
    </location>
</feature>
<dbReference type="InterPro" id="IPR044288">
    <property type="entry name" value="ZNF598/HEL2"/>
</dbReference>
<feature type="compositionally biased region" description="Polar residues" evidence="9">
    <location>
        <begin position="575"/>
        <end position="584"/>
    </location>
</feature>
<dbReference type="AlphaFoldDB" id="A0A8R1E146"/>
<dbReference type="InterPro" id="IPR013083">
    <property type="entry name" value="Znf_RING/FYVE/PHD"/>
</dbReference>
<evidence type="ECO:0000256" key="9">
    <source>
        <dbReference type="SAM" id="MobiDB-lite"/>
    </source>
</evidence>
<feature type="compositionally biased region" description="Gly residues" evidence="9">
    <location>
        <begin position="30"/>
        <end position="45"/>
    </location>
</feature>
<accession>A0A8R1E146</accession>
<dbReference type="PROSITE" id="PS50089">
    <property type="entry name" value="ZF_RING_2"/>
    <property type="match status" value="1"/>
</dbReference>
<keyword evidence="5 8" id="KW-0863">Zinc-finger</keyword>
<feature type="compositionally biased region" description="Pro residues" evidence="9">
    <location>
        <begin position="881"/>
        <end position="894"/>
    </location>
</feature>
<evidence type="ECO:0000313" key="11">
    <source>
        <dbReference type="EnsemblMetazoa" id="CJA16113.1"/>
    </source>
</evidence>
<feature type="region of interest" description="Disordered" evidence="9">
    <location>
        <begin position="705"/>
        <end position="835"/>
    </location>
</feature>
<reference evidence="11" key="2">
    <citation type="submission" date="2022-06" db="UniProtKB">
        <authorList>
            <consortium name="EnsemblMetazoa"/>
        </authorList>
    </citation>
    <scope>IDENTIFICATION</scope>
    <source>
        <strain evidence="11">DF5081</strain>
    </source>
</reference>
<dbReference type="InterPro" id="IPR001841">
    <property type="entry name" value="Znf_RING"/>
</dbReference>
<dbReference type="Gene3D" id="3.30.40.10">
    <property type="entry name" value="Zinc/RING finger domain, C3HC4 (zinc finger)"/>
    <property type="match status" value="1"/>
</dbReference>
<dbReference type="Pfam" id="PF25447">
    <property type="entry name" value="RING_ZNF598"/>
    <property type="match status" value="1"/>
</dbReference>
<feature type="compositionally biased region" description="Basic and acidic residues" evidence="9">
    <location>
        <begin position="748"/>
        <end position="764"/>
    </location>
</feature>
<feature type="region of interest" description="Disordered" evidence="9">
    <location>
        <begin position="1"/>
        <end position="64"/>
    </location>
</feature>
<feature type="compositionally biased region" description="Basic and acidic residues" evidence="9">
    <location>
        <begin position="907"/>
        <end position="932"/>
    </location>
</feature>
<evidence type="ECO:0000256" key="6">
    <source>
        <dbReference type="ARBA" id="ARBA00022833"/>
    </source>
</evidence>
<evidence type="ECO:0000256" key="1">
    <source>
        <dbReference type="ARBA" id="ARBA00000900"/>
    </source>
</evidence>
<evidence type="ECO:0000259" key="10">
    <source>
        <dbReference type="PROSITE" id="PS50089"/>
    </source>
</evidence>
<feature type="compositionally biased region" description="Low complexity" evidence="9">
    <location>
        <begin position="455"/>
        <end position="482"/>
    </location>
</feature>
<dbReference type="PROSITE" id="PS00028">
    <property type="entry name" value="ZINC_FINGER_C2H2_1"/>
    <property type="match status" value="1"/>
</dbReference>
<sequence length="951" mass="105830">MRFLVQNPLNMPDDVPNVTNSEEGKKNAKSGGGRGRGGRGGGRGGQRPSNSSRPAHRPHATKVDMKKYERMINAAHTNFSDIPCGQNAMDCDICCKPNDVFGVGSCRHPICVECAIRMRVLGNSKTCPVCRADLEILSFCTTDVDFSTVQLSFAPSGHPDEPRFGIRFNSKVSGSKYEKYLAHVCKICKTDDGERLEFPSFMSLRQHMASRHEQSYCHICTDNLNLFSRERKTYTREQLQRHMKSGDFDDKSFKGHPQCLFCEQKFLDEENRYRHLRKEHFFCQFCESDGTMTNVFFGKHDELKKHYKENHFICEVDECKEMGIAFASKFELDLHCANEHSERRNLIELGFGQRPQPADARRPMGRGRGGRHNEPPPQVPRERIALVQRQVETNPQSDPSQFTTVRSAQSKSTVLTQRSAFTSSQQEFPSLAGNAPPPPPMRSSEFPRLNKVNKPSASSPSEQQQQPVEHFPSLGGSSSSSSAPLLRIKVPPLVKKRQPPPAPIPKPTPKAKPVPSRPRESREEDEDYIPRRDVPQAVIKVNNTKLRFDTVDDRVAPVVAKSNIQMVQRVDQRPTLASSSSTPSRGRMDFPELPAASAPMLPANSSWLNSKNSKIKSGVISSVTVPQNYAKTAQNQNKKKKKVPVPKTEVWSSLGPALGPATTSAPTDEWLDVPLSKEAQAEQEKLKRKEEWARKKAEIQARVAAASKDLKKEEVAVVESQPVTPSTPSSSSIVAEPDSEWQVASSKAFEELKAAEERKRERENKKKNKKKAEEPTPAPKKQQEVPKVSAPAAAPKPKPEPVTKSISQSQPKPKTQRAVPSEPPKEATSQEKMDALWSMPKLPSMTSMFSNFSISGMFGMSNASTPTSSGPPPGLENVVLTPPPGLELPPPPPQKENLSFAAAPMISHDDVKEKRERMEAQRRNEEVKKEDDGWTTTGNAKSNGKKNKNKK</sequence>
<organism evidence="11 12">
    <name type="scientific">Caenorhabditis japonica</name>
    <dbReference type="NCBI Taxonomy" id="281687"/>
    <lineage>
        <taxon>Eukaryota</taxon>
        <taxon>Metazoa</taxon>
        <taxon>Ecdysozoa</taxon>
        <taxon>Nematoda</taxon>
        <taxon>Chromadorea</taxon>
        <taxon>Rhabditida</taxon>
        <taxon>Rhabditina</taxon>
        <taxon>Rhabditomorpha</taxon>
        <taxon>Rhabditoidea</taxon>
        <taxon>Rhabditidae</taxon>
        <taxon>Peloderinae</taxon>
        <taxon>Caenorhabditis</taxon>
    </lineage>
</organism>
<dbReference type="PANTHER" id="PTHR22938">
    <property type="entry name" value="ZINC FINGER PROTEIN 598"/>
    <property type="match status" value="1"/>
</dbReference>
<evidence type="ECO:0000256" key="3">
    <source>
        <dbReference type="ARBA" id="ARBA00012483"/>
    </source>
</evidence>
<proteinExistence type="inferred from homology"/>
<keyword evidence="4" id="KW-0479">Metal-binding</keyword>
<evidence type="ECO:0000313" key="12">
    <source>
        <dbReference type="Proteomes" id="UP000005237"/>
    </source>
</evidence>
<feature type="compositionally biased region" description="Polar residues" evidence="9">
    <location>
        <begin position="804"/>
        <end position="813"/>
    </location>
</feature>
<keyword evidence="12" id="KW-1185">Reference proteome</keyword>
<feature type="region of interest" description="Disordered" evidence="9">
    <location>
        <begin position="347"/>
        <end position="537"/>
    </location>
</feature>
<evidence type="ECO:0000256" key="8">
    <source>
        <dbReference type="PROSITE-ProRule" id="PRU00175"/>
    </source>
</evidence>
<dbReference type="InterPro" id="IPR041888">
    <property type="entry name" value="RING-HC_ZNF598/HEL2"/>
</dbReference>
<feature type="compositionally biased region" description="Polar residues" evidence="9">
    <location>
        <begin position="390"/>
        <end position="428"/>
    </location>
</feature>
<dbReference type="GO" id="GO:0016567">
    <property type="term" value="P:protein ubiquitination"/>
    <property type="evidence" value="ECO:0007669"/>
    <property type="project" value="TreeGrafter"/>
</dbReference>
<feature type="compositionally biased region" description="Low complexity" evidence="9">
    <location>
        <begin position="785"/>
        <end position="795"/>
    </location>
</feature>
<keyword evidence="6" id="KW-0862">Zinc</keyword>
<feature type="region of interest" description="Disordered" evidence="9">
    <location>
        <begin position="862"/>
        <end position="951"/>
    </location>
</feature>
<feature type="region of interest" description="Disordered" evidence="9">
    <location>
        <begin position="570"/>
        <end position="609"/>
    </location>
</feature>
<evidence type="ECO:0000256" key="5">
    <source>
        <dbReference type="ARBA" id="ARBA00022771"/>
    </source>
</evidence>
<evidence type="ECO:0000256" key="4">
    <source>
        <dbReference type="ARBA" id="ARBA00022723"/>
    </source>
</evidence>
<dbReference type="Proteomes" id="UP000005237">
    <property type="component" value="Unassembled WGS sequence"/>
</dbReference>
<dbReference type="PANTHER" id="PTHR22938:SF0">
    <property type="entry name" value="E3 UBIQUITIN-PROTEIN LIGASE ZNF598"/>
    <property type="match status" value="1"/>
</dbReference>
<comment type="catalytic activity">
    <reaction evidence="1">
        <text>S-ubiquitinyl-[E2 ubiquitin-conjugating enzyme]-L-cysteine + [acceptor protein]-L-lysine = [E2 ubiquitin-conjugating enzyme]-L-cysteine + N(6)-ubiquitinyl-[acceptor protein]-L-lysine.</text>
        <dbReference type="EC" id="2.3.2.27"/>
    </reaction>
</comment>
<dbReference type="GO" id="GO:0061630">
    <property type="term" value="F:ubiquitin protein ligase activity"/>
    <property type="evidence" value="ECO:0007669"/>
    <property type="project" value="UniProtKB-EC"/>
</dbReference>
<feature type="compositionally biased region" description="Basic and acidic residues" evidence="9">
    <location>
        <begin position="823"/>
        <end position="834"/>
    </location>
</feature>
<dbReference type="InterPro" id="IPR013087">
    <property type="entry name" value="Znf_C2H2_type"/>
</dbReference>
<comment type="pathway">
    <text evidence="2">Protein modification; protein ubiquitination.</text>
</comment>
<evidence type="ECO:0000256" key="7">
    <source>
        <dbReference type="ARBA" id="ARBA00035113"/>
    </source>
</evidence>
<dbReference type="GO" id="GO:0043022">
    <property type="term" value="F:ribosome binding"/>
    <property type="evidence" value="ECO:0007669"/>
    <property type="project" value="TreeGrafter"/>
</dbReference>
<evidence type="ECO:0000256" key="2">
    <source>
        <dbReference type="ARBA" id="ARBA00004906"/>
    </source>
</evidence>
<comment type="similarity">
    <text evidence="7">Belongs to the ZNF598/HEL2 family.</text>
</comment>
<feature type="compositionally biased region" description="Pro residues" evidence="9">
    <location>
        <begin position="499"/>
        <end position="516"/>
    </location>
</feature>
<dbReference type="SMART" id="SM00355">
    <property type="entry name" value="ZnF_C2H2"/>
    <property type="match status" value="4"/>
</dbReference>